<accession>A0ABR4DH19</accession>
<evidence type="ECO:0000256" key="7">
    <source>
        <dbReference type="ARBA" id="ARBA00022840"/>
    </source>
</evidence>
<dbReference type="PROSITE" id="PS00178">
    <property type="entry name" value="AA_TRNA_LIGASE_I"/>
    <property type="match status" value="1"/>
</dbReference>
<comment type="caution">
    <text evidence="16">The sequence shown here is derived from an EMBL/GenBank/DDBJ whole genome shotgun (WGS) entry which is preliminary data.</text>
</comment>
<keyword evidence="5 12" id="KW-0436">Ligase</keyword>
<dbReference type="SUPFAM" id="SSF50715">
    <property type="entry name" value="Ribosomal protein L25-like"/>
    <property type="match status" value="1"/>
</dbReference>
<evidence type="ECO:0000259" key="14">
    <source>
        <dbReference type="Pfam" id="PF03950"/>
    </source>
</evidence>
<dbReference type="PRINTS" id="PR00987">
    <property type="entry name" value="TRNASYNTHGLU"/>
</dbReference>
<keyword evidence="17" id="KW-1185">Reference proteome</keyword>
<reference evidence="16 17" key="1">
    <citation type="journal article" date="2024" name="Commun. Biol.">
        <title>Comparative genomic analysis of thermophilic fungi reveals convergent evolutionary adaptations and gene losses.</title>
        <authorList>
            <person name="Steindorff A.S."/>
            <person name="Aguilar-Pontes M.V."/>
            <person name="Robinson A.J."/>
            <person name="Andreopoulos B."/>
            <person name="LaButti K."/>
            <person name="Kuo A."/>
            <person name="Mondo S."/>
            <person name="Riley R."/>
            <person name="Otillar R."/>
            <person name="Haridas S."/>
            <person name="Lipzen A."/>
            <person name="Grimwood J."/>
            <person name="Schmutz J."/>
            <person name="Clum A."/>
            <person name="Reid I.D."/>
            <person name="Moisan M.C."/>
            <person name="Butler G."/>
            <person name="Nguyen T.T.M."/>
            <person name="Dewar K."/>
            <person name="Conant G."/>
            <person name="Drula E."/>
            <person name="Henrissat B."/>
            <person name="Hansel C."/>
            <person name="Singer S."/>
            <person name="Hutchinson M.I."/>
            <person name="de Vries R.P."/>
            <person name="Natvig D.O."/>
            <person name="Powell A.J."/>
            <person name="Tsang A."/>
            <person name="Grigoriev I.V."/>
        </authorList>
    </citation>
    <scope>NUCLEOTIDE SEQUENCE [LARGE SCALE GENOMIC DNA]</scope>
    <source>
        <strain evidence="16 17">ATCC 22073</strain>
    </source>
</reference>
<dbReference type="Gene3D" id="2.40.240.10">
    <property type="entry name" value="Ribosomal Protein L25, Chain P"/>
    <property type="match status" value="1"/>
</dbReference>
<dbReference type="Pfam" id="PF03950">
    <property type="entry name" value="tRNA-synt_1c_C"/>
    <property type="match status" value="1"/>
</dbReference>
<dbReference type="RefSeq" id="XP_070868372.1">
    <property type="nucleotide sequence ID" value="XM_071008035.1"/>
</dbReference>
<dbReference type="InterPro" id="IPR020058">
    <property type="entry name" value="Glu/Gln-tRNA-synth_Ib_cat-dom"/>
</dbReference>
<evidence type="ECO:0000256" key="6">
    <source>
        <dbReference type="ARBA" id="ARBA00022741"/>
    </source>
</evidence>
<dbReference type="InterPro" id="IPR004526">
    <property type="entry name" value="Glu-tRNA-synth_arc/euk"/>
</dbReference>
<dbReference type="InterPro" id="IPR020061">
    <property type="entry name" value="Glu_tRNA_lig_a-bdl"/>
</dbReference>
<dbReference type="HAMAP" id="MF_02076">
    <property type="entry name" value="Glu_tRNA_synth_type2"/>
    <property type="match status" value="1"/>
</dbReference>
<dbReference type="Gene3D" id="1.20.1050.10">
    <property type="match status" value="1"/>
</dbReference>
<keyword evidence="4" id="KW-0963">Cytoplasm</keyword>
<dbReference type="Proteomes" id="UP001600064">
    <property type="component" value="Unassembled WGS sequence"/>
</dbReference>
<dbReference type="SUPFAM" id="SSF47616">
    <property type="entry name" value="GST C-terminal domain-like"/>
    <property type="match status" value="1"/>
</dbReference>
<feature type="domain" description="Glutamyl/glutaminyl-tRNA synthetase class Ib anti-codon binding" evidence="14">
    <location>
        <begin position="429"/>
        <end position="511"/>
    </location>
</feature>
<dbReference type="Gene3D" id="3.40.50.620">
    <property type="entry name" value="HUPs"/>
    <property type="match status" value="1"/>
</dbReference>
<evidence type="ECO:0000256" key="3">
    <source>
        <dbReference type="ARBA" id="ARBA00012835"/>
    </source>
</evidence>
<feature type="domain" description="Glutamyl/glutaminyl-tRNA synthetase class Ib catalytic" evidence="13">
    <location>
        <begin position="121"/>
        <end position="426"/>
    </location>
</feature>
<keyword evidence="7 12" id="KW-0067">ATP-binding</keyword>
<dbReference type="GeneID" id="98122679"/>
<feature type="domain" description="tRNA synthetases class I (E and Q) anti-codon binding" evidence="15">
    <location>
        <begin position="533"/>
        <end position="607"/>
    </location>
</feature>
<organism evidence="16 17">
    <name type="scientific">Remersonia thermophila</name>
    <dbReference type="NCBI Taxonomy" id="72144"/>
    <lineage>
        <taxon>Eukaryota</taxon>
        <taxon>Fungi</taxon>
        <taxon>Dikarya</taxon>
        <taxon>Ascomycota</taxon>
        <taxon>Pezizomycotina</taxon>
        <taxon>Sordariomycetes</taxon>
        <taxon>Sordariomycetidae</taxon>
        <taxon>Sordariales</taxon>
        <taxon>Sordariales incertae sedis</taxon>
        <taxon>Remersonia</taxon>
    </lineage>
</organism>
<evidence type="ECO:0000256" key="5">
    <source>
        <dbReference type="ARBA" id="ARBA00022598"/>
    </source>
</evidence>
<dbReference type="EMBL" id="JAZGUE010000002">
    <property type="protein sequence ID" value="KAL2269648.1"/>
    <property type="molecule type" value="Genomic_DNA"/>
</dbReference>
<evidence type="ECO:0000256" key="8">
    <source>
        <dbReference type="ARBA" id="ARBA00022917"/>
    </source>
</evidence>
<comment type="catalytic activity">
    <reaction evidence="11">
        <text>tRNA(Glu) + L-glutamate + ATP = L-glutamyl-tRNA(Glu) + AMP + diphosphate</text>
        <dbReference type="Rhea" id="RHEA:23540"/>
        <dbReference type="Rhea" id="RHEA-COMP:9663"/>
        <dbReference type="Rhea" id="RHEA-COMP:9680"/>
        <dbReference type="ChEBI" id="CHEBI:29985"/>
        <dbReference type="ChEBI" id="CHEBI:30616"/>
        <dbReference type="ChEBI" id="CHEBI:33019"/>
        <dbReference type="ChEBI" id="CHEBI:78442"/>
        <dbReference type="ChEBI" id="CHEBI:78520"/>
        <dbReference type="ChEBI" id="CHEBI:456215"/>
        <dbReference type="EC" id="6.1.1.17"/>
    </reaction>
</comment>
<comment type="similarity">
    <text evidence="2">Belongs to the class-I aminoacyl-tRNA synthetase family. Glutamate--tRNA ligase type 2 subfamily.</text>
</comment>
<dbReference type="InterPro" id="IPR020059">
    <property type="entry name" value="Glu/Gln-tRNA-synth_Ib_codon-bd"/>
</dbReference>
<evidence type="ECO:0000313" key="16">
    <source>
        <dbReference type="EMBL" id="KAL2269648.1"/>
    </source>
</evidence>
<keyword evidence="8 12" id="KW-0648">Protein biosynthesis</keyword>
<evidence type="ECO:0000256" key="9">
    <source>
        <dbReference type="ARBA" id="ARBA00023146"/>
    </source>
</evidence>
<evidence type="ECO:0000259" key="13">
    <source>
        <dbReference type="Pfam" id="PF00749"/>
    </source>
</evidence>
<sequence>MKVDSIRPLETVLTGDFRSIEPHLQALDKHLILRTYLDGYTLGEVDTKIWLALRGNRAAVSFIRRGSLVNLARWFQWIEDNHPEIQEEVKAKDAAAKAKVAAASKAGGNYALALQDADKGVVTRFLPEPSGYLHIGHAKAALLSDYFAHQAYNGKLRLRLDDTNPSKEKQEYQDAIIEDLAMMGIKPDSVTYTSDYFDYLYDMCVRLIKEGHAYADDTDQETMRDERFKGIPSKRRDRTVEENLRLFEEMKKGSEEGRRNCIRAKISFDNPNKAMRDPVIYRCNIDTPHHRTGTKWNMYPTYDFACPVVDSHEGVTHALRSTEYTDRNPQYQWFLDTLKLRQVYMWDFARMNFIRTFLSKRKLAKLVDTGKVWGWDDPRMPTIRGVRRRGMTIAALRDFIIKQGPSRNVVTMDWTNFWASNKKEIDPVAPRHTAVLQKDVVRVKVTGAEAPAEPFSADKPKHPKNKEVGVKKVWFASELLLDQADAKSFKDGEEITLMAWGNAFVRNVAGGDPIPTLEVELNLQGDVKKTEKKVTWLAAQGQKLVPAELWDFDYLITKDVLQEEDNMEDFLNPNTATLDDAWCDEAAAQLKKDDIIQLERRGYYRVDKGLNDWKDGEEGPKGKRLVLFCIPTGKTGPK</sequence>
<comment type="subcellular location">
    <subcellularLocation>
        <location evidence="1">Cytoplasm</location>
    </subcellularLocation>
</comment>
<dbReference type="Pfam" id="PF20974">
    <property type="entry name" value="tRNA-synt_1c_C2"/>
    <property type="match status" value="1"/>
</dbReference>
<dbReference type="InterPro" id="IPR014729">
    <property type="entry name" value="Rossmann-like_a/b/a_fold"/>
</dbReference>
<dbReference type="Gene3D" id="3.90.800.10">
    <property type="entry name" value="Glutamyl-tRNA Synthetase, Domain 3"/>
    <property type="match status" value="1"/>
</dbReference>
<dbReference type="NCBIfam" id="TIGR00463">
    <property type="entry name" value="gltX_arch"/>
    <property type="match status" value="1"/>
</dbReference>
<dbReference type="InterPro" id="IPR020056">
    <property type="entry name" value="Rbsml_bL25/Gln-tRNA_synth_N"/>
</dbReference>
<dbReference type="PANTHER" id="PTHR43097:SF5">
    <property type="entry name" value="GLUTAMATE--TRNA LIGASE"/>
    <property type="match status" value="1"/>
</dbReference>
<evidence type="ECO:0000313" key="17">
    <source>
        <dbReference type="Proteomes" id="UP001600064"/>
    </source>
</evidence>
<evidence type="ECO:0000256" key="2">
    <source>
        <dbReference type="ARBA" id="ARBA00008927"/>
    </source>
</evidence>
<evidence type="ECO:0000256" key="1">
    <source>
        <dbReference type="ARBA" id="ARBA00004496"/>
    </source>
</evidence>
<dbReference type="PANTHER" id="PTHR43097">
    <property type="entry name" value="GLUTAMINE-TRNA LIGASE"/>
    <property type="match status" value="1"/>
</dbReference>
<evidence type="ECO:0000259" key="15">
    <source>
        <dbReference type="Pfam" id="PF20974"/>
    </source>
</evidence>
<gene>
    <name evidence="16" type="ORF">VTJ83DRAFT_1832</name>
</gene>
<dbReference type="Pfam" id="PF00749">
    <property type="entry name" value="tRNA-synt_1c"/>
    <property type="match status" value="1"/>
</dbReference>
<keyword evidence="6 12" id="KW-0547">Nucleotide-binding</keyword>
<dbReference type="EC" id="6.1.1.17" evidence="3"/>
<proteinExistence type="inferred from homology"/>
<evidence type="ECO:0000256" key="10">
    <source>
        <dbReference type="ARBA" id="ARBA00030865"/>
    </source>
</evidence>
<dbReference type="InterPro" id="IPR001412">
    <property type="entry name" value="aa-tRNA-synth_I_CS"/>
</dbReference>
<evidence type="ECO:0000256" key="11">
    <source>
        <dbReference type="ARBA" id="ARBA00048351"/>
    </source>
</evidence>
<keyword evidence="9 12" id="KW-0030">Aminoacyl-tRNA synthetase</keyword>
<dbReference type="InterPro" id="IPR011035">
    <property type="entry name" value="Ribosomal_bL25/Gln-tRNA_synth"/>
</dbReference>
<evidence type="ECO:0000256" key="4">
    <source>
        <dbReference type="ARBA" id="ARBA00022490"/>
    </source>
</evidence>
<dbReference type="InterPro" id="IPR050132">
    <property type="entry name" value="Gln/Glu-tRNA_Ligase"/>
</dbReference>
<name>A0ABR4DH19_9PEZI</name>
<evidence type="ECO:0000256" key="12">
    <source>
        <dbReference type="RuleBase" id="RU363037"/>
    </source>
</evidence>
<dbReference type="Gene3D" id="1.10.1160.10">
    <property type="entry name" value="Glutamyl-trna Synthetase, Domain 2"/>
    <property type="match status" value="1"/>
</dbReference>
<protein>
    <recommendedName>
        <fullName evidence="3">glutamate--tRNA ligase</fullName>
        <ecNumber evidence="3">6.1.1.17</ecNumber>
    </recommendedName>
    <alternativeName>
        <fullName evidence="10">Glutamyl-tRNA synthetase</fullName>
    </alternativeName>
</protein>
<dbReference type="SUPFAM" id="SSF52374">
    <property type="entry name" value="Nucleotidylyl transferase"/>
    <property type="match status" value="1"/>
</dbReference>
<dbReference type="InterPro" id="IPR000924">
    <property type="entry name" value="Glu/Gln-tRNA-synth"/>
</dbReference>
<dbReference type="InterPro" id="IPR049437">
    <property type="entry name" value="tRNA-synt_1c_C2"/>
</dbReference>
<dbReference type="InterPro" id="IPR036282">
    <property type="entry name" value="Glutathione-S-Trfase_C_sf"/>
</dbReference>